<name>A0A9D2AD60_9FIRM</name>
<protein>
    <recommendedName>
        <fullName evidence="3">Surface carbohydrate biosynthesis protein</fullName>
    </recommendedName>
</protein>
<dbReference type="NCBIfam" id="TIGR04396">
    <property type="entry name" value="surf_polysacc"/>
    <property type="match status" value="1"/>
</dbReference>
<evidence type="ECO:0000313" key="2">
    <source>
        <dbReference type="Proteomes" id="UP000824193"/>
    </source>
</evidence>
<proteinExistence type="predicted"/>
<sequence>MSLDFLILYEHTVREYESDLLLKLELERRGYTAEIRQLLDRKKLKYFTWKKPKVLVSSCMYDNEAINSHVYNNIGRCDKIVNLHWEQMLSDTQEAGDWFNMNGNAKKCVQTCWGRRTADRLIAHGMEEKNTPVTGAVMMDFLRPEFAGYFKSKEALCAEHGLDPAKKLHLYISSFGYASMTDAEVKELSEMAGTDFSGFAATNRVSMAETLDWFDRYLADHPEVELVYRRHPSEWNSPALAELAKKRPNFHVIFSDSVKQWIVAADSISIWMSTAIAEVYMAGKSCHILRPAPIEHEYDPVIYAGAKYVTNYEDFTAAMAEDEPPFPIAKEVIEGYFDPSPVPAYKRMADLLEQAYKEPPRDKPMGEGFTPHFNWLKFFALWGVHILFALRLPPKKVFFFHKGLADFAQRIYGYVEKAYVPKADVKAMEARIAPFVK</sequence>
<dbReference type="EMBL" id="DXFW01000002">
    <property type="protein sequence ID" value="HIX04585.1"/>
    <property type="molecule type" value="Genomic_DNA"/>
</dbReference>
<evidence type="ECO:0000313" key="1">
    <source>
        <dbReference type="EMBL" id="HIX04585.1"/>
    </source>
</evidence>
<evidence type="ECO:0008006" key="3">
    <source>
        <dbReference type="Google" id="ProtNLM"/>
    </source>
</evidence>
<dbReference type="AlphaFoldDB" id="A0A9D2AD60"/>
<accession>A0A9D2AD60</accession>
<gene>
    <name evidence="1" type="ORF">H9865_00530</name>
</gene>
<reference evidence="1" key="1">
    <citation type="journal article" date="2021" name="PeerJ">
        <title>Extensive microbial diversity within the chicken gut microbiome revealed by metagenomics and culture.</title>
        <authorList>
            <person name="Gilroy R."/>
            <person name="Ravi A."/>
            <person name="Getino M."/>
            <person name="Pursley I."/>
            <person name="Horton D.L."/>
            <person name="Alikhan N.F."/>
            <person name="Baker D."/>
            <person name="Gharbi K."/>
            <person name="Hall N."/>
            <person name="Watson M."/>
            <person name="Adriaenssens E.M."/>
            <person name="Foster-Nyarko E."/>
            <person name="Jarju S."/>
            <person name="Secka A."/>
            <person name="Antonio M."/>
            <person name="Oren A."/>
            <person name="Chaudhuri R.R."/>
            <person name="La Ragione R."/>
            <person name="Hildebrand F."/>
            <person name="Pallen M.J."/>
        </authorList>
    </citation>
    <scope>NUCLEOTIDE SEQUENCE</scope>
    <source>
        <strain evidence="1">2239</strain>
    </source>
</reference>
<comment type="caution">
    <text evidence="1">The sequence shown here is derived from an EMBL/GenBank/DDBJ whole genome shotgun (WGS) entry which is preliminary data.</text>
</comment>
<dbReference type="Proteomes" id="UP000824193">
    <property type="component" value="Unassembled WGS sequence"/>
</dbReference>
<organism evidence="1 2">
    <name type="scientific">Candidatus Allofournierella pullicola</name>
    <dbReference type="NCBI Taxonomy" id="2838596"/>
    <lineage>
        <taxon>Bacteria</taxon>
        <taxon>Bacillati</taxon>
        <taxon>Bacillota</taxon>
        <taxon>Clostridia</taxon>
        <taxon>Eubacteriales</taxon>
        <taxon>Oscillospiraceae</taxon>
        <taxon>Allofournierella</taxon>
    </lineage>
</organism>
<dbReference type="InterPro" id="IPR030906">
    <property type="entry name" value="Surf_polysacc"/>
</dbReference>
<reference evidence="1" key="2">
    <citation type="submission" date="2021-04" db="EMBL/GenBank/DDBJ databases">
        <authorList>
            <person name="Gilroy R."/>
        </authorList>
    </citation>
    <scope>NUCLEOTIDE SEQUENCE</scope>
    <source>
        <strain evidence="1">2239</strain>
    </source>
</reference>